<comment type="caution">
    <text evidence="5">The sequence shown here is derived from an EMBL/GenBank/DDBJ whole genome shotgun (WGS) entry which is preliminary data.</text>
</comment>
<proteinExistence type="inferred from homology"/>
<dbReference type="RefSeq" id="WP_153481944.1">
    <property type="nucleotide sequence ID" value="NZ_VWNA01000001.1"/>
</dbReference>
<dbReference type="SUPFAM" id="SSF53613">
    <property type="entry name" value="Ribokinase-like"/>
    <property type="match status" value="1"/>
</dbReference>
<feature type="domain" description="Carbohydrate kinase PfkB" evidence="4">
    <location>
        <begin position="46"/>
        <end position="320"/>
    </location>
</feature>
<name>A0A6A7Y7B5_9HYPH</name>
<sequence>MTTARFDALCIGNAIMDVLGRVEDDFLVAEGLHKGEMRLVDAARSAELYGKLGSVVRMSGGSAGNTAAGVGSLGGRSAYIGKVAADDLGRAYAHDLKGMGLHFATAPLEGGAPTAVSVILVTPDGERTMNTHLGACLDLRPQDVEADAEAVAAAAVTYLEGYLWDPPAAKDAFRRAAEIAHANERKVAITLSDSFCVDRHRAEFLDLLRTRTVDIVFANEHELKALYETSDLDAAVAALREDSEIAAVTLGARGSLAISRGETHHVAAAPVAEIVDLTGAGDLYASGFLFGLARDLSLAECAAIGGLCAAEIIAQMGPRPQRPLADLARQAGFEI</sequence>
<dbReference type="AlphaFoldDB" id="A0A6A7Y7B5"/>
<dbReference type="Gene3D" id="3.40.1190.20">
    <property type="match status" value="1"/>
</dbReference>
<keyword evidence="3 5" id="KW-0418">Kinase</keyword>
<dbReference type="InterPro" id="IPR052700">
    <property type="entry name" value="Carb_kinase_PfkB-like"/>
</dbReference>
<organism evidence="5 6">
    <name type="scientific">Segnochrobactrum spirostomi</name>
    <dbReference type="NCBI Taxonomy" id="2608987"/>
    <lineage>
        <taxon>Bacteria</taxon>
        <taxon>Pseudomonadati</taxon>
        <taxon>Pseudomonadota</taxon>
        <taxon>Alphaproteobacteria</taxon>
        <taxon>Hyphomicrobiales</taxon>
        <taxon>Segnochrobactraceae</taxon>
        <taxon>Segnochrobactrum</taxon>
    </lineage>
</organism>
<dbReference type="PANTHER" id="PTHR43320">
    <property type="entry name" value="SUGAR KINASE"/>
    <property type="match status" value="1"/>
</dbReference>
<protein>
    <submittedName>
        <fullName evidence="5">Adenosine kinase</fullName>
    </submittedName>
</protein>
<comment type="similarity">
    <text evidence="1">Belongs to the carbohydrate kinase PfkB family.</text>
</comment>
<dbReference type="EMBL" id="VWNA01000001">
    <property type="protein sequence ID" value="MQT13419.1"/>
    <property type="molecule type" value="Genomic_DNA"/>
</dbReference>
<accession>A0A6A7Y7B5</accession>
<evidence type="ECO:0000256" key="2">
    <source>
        <dbReference type="ARBA" id="ARBA00022679"/>
    </source>
</evidence>
<evidence type="ECO:0000256" key="3">
    <source>
        <dbReference type="ARBA" id="ARBA00022777"/>
    </source>
</evidence>
<dbReference type="PANTHER" id="PTHR43320:SF3">
    <property type="entry name" value="CARBOHYDRATE KINASE PFKB DOMAIN-CONTAINING PROTEIN"/>
    <property type="match status" value="1"/>
</dbReference>
<dbReference type="Proteomes" id="UP000332515">
    <property type="component" value="Unassembled WGS sequence"/>
</dbReference>
<evidence type="ECO:0000313" key="5">
    <source>
        <dbReference type="EMBL" id="MQT13419.1"/>
    </source>
</evidence>
<keyword evidence="2" id="KW-0808">Transferase</keyword>
<evidence type="ECO:0000256" key="1">
    <source>
        <dbReference type="ARBA" id="ARBA00010688"/>
    </source>
</evidence>
<dbReference type="CDD" id="cd01168">
    <property type="entry name" value="adenosine_kinase"/>
    <property type="match status" value="1"/>
</dbReference>
<keyword evidence="6" id="KW-1185">Reference proteome</keyword>
<evidence type="ECO:0000259" key="4">
    <source>
        <dbReference type="Pfam" id="PF00294"/>
    </source>
</evidence>
<evidence type="ECO:0000313" key="6">
    <source>
        <dbReference type="Proteomes" id="UP000332515"/>
    </source>
</evidence>
<dbReference type="GO" id="GO:0016301">
    <property type="term" value="F:kinase activity"/>
    <property type="evidence" value="ECO:0007669"/>
    <property type="project" value="UniProtKB-KW"/>
</dbReference>
<reference evidence="5 6" key="1">
    <citation type="submission" date="2019-09" db="EMBL/GenBank/DDBJ databases">
        <title>Segnochrobactrum spirostomi gen. nov., sp. nov., isolated from the ciliate Spirostomum cf. yagiui and description of a novel family, Segnochrobactraceae fam. nov. within the order Rhizobiales of the class Alphaproteobacteria.</title>
        <authorList>
            <person name="Akter S."/>
            <person name="Shazib S.U.A."/>
            <person name="Shin M.K."/>
        </authorList>
    </citation>
    <scope>NUCLEOTIDE SEQUENCE [LARGE SCALE GENOMIC DNA]</scope>
    <source>
        <strain evidence="5 6">Sp-1</strain>
    </source>
</reference>
<dbReference type="InterPro" id="IPR011611">
    <property type="entry name" value="PfkB_dom"/>
</dbReference>
<dbReference type="InterPro" id="IPR029056">
    <property type="entry name" value="Ribokinase-like"/>
</dbReference>
<gene>
    <name evidence="5" type="ORF">F0357_12350</name>
</gene>
<dbReference type="Pfam" id="PF00294">
    <property type="entry name" value="PfkB"/>
    <property type="match status" value="1"/>
</dbReference>